<name>A0AAX4Q562_9CAUD</name>
<accession>A0AAX4Q562</accession>
<organism evidence="1 2">
    <name type="scientific">Enterobacter phage KKP_3711</name>
    <dbReference type="NCBI Taxonomy" id="3109398"/>
    <lineage>
        <taxon>Viruses</taxon>
        <taxon>Duplodnaviria</taxon>
        <taxon>Heunggongvirae</taxon>
        <taxon>Uroviricota</taxon>
        <taxon>Caudoviricetes</taxon>
        <taxon>Demerecviridae</taxon>
        <taxon>Markadamsvirinae</taxon>
    </lineage>
</organism>
<keyword evidence="1" id="KW-0255">Endonuclease</keyword>
<dbReference type="EMBL" id="PP579741">
    <property type="protein sequence ID" value="XAG95853.1"/>
    <property type="molecule type" value="Genomic_DNA"/>
</dbReference>
<evidence type="ECO:0000313" key="2">
    <source>
        <dbReference type="Proteomes" id="UP001437386"/>
    </source>
</evidence>
<dbReference type="EC" id="3.1.21.-" evidence="1"/>
<dbReference type="GO" id="GO:0016787">
    <property type="term" value="F:hydrolase activity"/>
    <property type="evidence" value="ECO:0007669"/>
    <property type="project" value="UniProtKB-KW"/>
</dbReference>
<keyword evidence="1" id="KW-0378">Hydrolase</keyword>
<sequence>MATNTKYKRSAIALMRDGIKANYKKDSCCAICDVDHELELHHYNTVSLLVKNFAKEFQLDFNDEDIVLSNRTAFYDKYWHELVEDTVTLCAEHHKLLHKIYTKEPPLHTASKQKNWVAVQRNKLQNPKEKKITSKKSGFGKFL</sequence>
<keyword evidence="1" id="KW-0540">Nuclease</keyword>
<keyword evidence="2" id="KW-1185">Reference proteome</keyword>
<dbReference type="Proteomes" id="UP001437386">
    <property type="component" value="Segment"/>
</dbReference>
<evidence type="ECO:0000313" key="1">
    <source>
        <dbReference type="EMBL" id="XAG95853.1"/>
    </source>
</evidence>
<reference evidence="1 2" key="1">
    <citation type="submission" date="2024-04" db="EMBL/GenBank/DDBJ databases">
        <authorList>
            <person name="Wojcicki M."/>
            <person name="Srednicka P."/>
            <person name="Shymialevich D."/>
            <person name="Sokolowska B."/>
        </authorList>
    </citation>
    <scope>NUCLEOTIDE SEQUENCE [LARGE SCALE GENOMIC DNA]</scope>
</reference>
<gene>
    <name evidence="1" type="ORF">U7154_000086</name>
</gene>
<proteinExistence type="predicted"/>
<protein>
    <submittedName>
        <fullName evidence="1">Nicking endonuclease</fullName>
        <ecNumber evidence="1">3.1.21.-</ecNumber>
    </submittedName>
</protein>
<dbReference type="GO" id="GO:0004519">
    <property type="term" value="F:endonuclease activity"/>
    <property type="evidence" value="ECO:0007669"/>
    <property type="project" value="UniProtKB-KW"/>
</dbReference>